<dbReference type="InterPro" id="IPR058792">
    <property type="entry name" value="Beta-barrel_RND_2"/>
</dbReference>
<name>A0A4R1QUI2_HYDET</name>
<dbReference type="Pfam" id="PF25917">
    <property type="entry name" value="BSH_RND"/>
    <property type="match status" value="1"/>
</dbReference>
<dbReference type="InterPro" id="IPR058625">
    <property type="entry name" value="MdtA-like_BSH"/>
</dbReference>
<protein>
    <submittedName>
        <fullName evidence="7">Membrane fusion protein (Multidrug efflux system)</fullName>
    </submittedName>
</protein>
<dbReference type="Gene3D" id="2.40.420.20">
    <property type="match status" value="1"/>
</dbReference>
<dbReference type="RefSeq" id="WP_165908298.1">
    <property type="nucleotide sequence ID" value="NZ_SLUN01000051.1"/>
</dbReference>
<comment type="similarity">
    <text evidence="1">Belongs to the membrane fusion protein (MFP) (TC 8.A.1) family.</text>
</comment>
<dbReference type="Pfam" id="PF25954">
    <property type="entry name" value="Beta-barrel_RND_2"/>
    <property type="match status" value="1"/>
</dbReference>
<dbReference type="Proteomes" id="UP000295008">
    <property type="component" value="Unassembled WGS sequence"/>
</dbReference>
<reference evidence="7 8" key="1">
    <citation type="submission" date="2019-03" db="EMBL/GenBank/DDBJ databases">
        <title>Genomic Encyclopedia of Type Strains, Phase IV (KMG-IV): sequencing the most valuable type-strain genomes for metagenomic binning, comparative biology and taxonomic classification.</title>
        <authorList>
            <person name="Goeker M."/>
        </authorList>
    </citation>
    <scope>NUCLEOTIDE SEQUENCE [LARGE SCALE GENOMIC DNA]</scope>
    <source>
        <strain evidence="7 8">LX-B</strain>
    </source>
</reference>
<feature type="compositionally biased region" description="Low complexity" evidence="3">
    <location>
        <begin position="397"/>
        <end position="416"/>
    </location>
</feature>
<comment type="caution">
    <text evidence="7">The sequence shown here is derived from an EMBL/GenBank/DDBJ whole genome shotgun (WGS) entry which is preliminary data.</text>
</comment>
<accession>A0A4R1QUI2</accession>
<evidence type="ECO:0000259" key="4">
    <source>
        <dbReference type="Pfam" id="PF25917"/>
    </source>
</evidence>
<feature type="compositionally biased region" description="Basic and acidic residues" evidence="3">
    <location>
        <begin position="417"/>
        <end position="427"/>
    </location>
</feature>
<keyword evidence="2" id="KW-0175">Coiled coil</keyword>
<sequence>MRKWILIVLAIVLVGLVGYRIRMKIVQNQTLLAQASQQKNQTRSSVPMVRAVPVQPQPIRQTLKMVGNITADNELAVQPRISGRLVSLLVDEGSTVHKGQLLAVMDDESIRLQLQQSEASLGSTRANIHQAELDVAQSKADRDRYQELLKERYISQRDFENVDNAYKTAQASLDALRSQLRGAERNYDLLKLQLNQTKVYSPTGGVVTHKLVTEGMNLTTGSTIVNVADLSQVKLVFHVDQKDAPALRKNTQVAFITDAYGEQRFSGQIDEVAPTYDSQTRTLNLSARIRNPERKLLPGMFGTAEILLGEKTAALVVPVDAVVNQDGRQGVFVAAKNMARFRPVELGLMAEGRVEVVAGISAGDPVVVLGQNRLRDGQPVQLMGGGDGRRQRGADAGGSSSPGNDPGQRPGQPGRPAESDRKAGGGR</sequence>
<dbReference type="InterPro" id="IPR006143">
    <property type="entry name" value="RND_pump_MFP"/>
</dbReference>
<dbReference type="Gene3D" id="2.40.30.170">
    <property type="match status" value="1"/>
</dbReference>
<feature type="region of interest" description="Disordered" evidence="3">
    <location>
        <begin position="377"/>
        <end position="427"/>
    </location>
</feature>
<evidence type="ECO:0000256" key="3">
    <source>
        <dbReference type="SAM" id="MobiDB-lite"/>
    </source>
</evidence>
<feature type="domain" description="Multidrug resistance protein MdtA-like barrel-sandwich hybrid" evidence="4">
    <location>
        <begin position="75"/>
        <end position="227"/>
    </location>
</feature>
<evidence type="ECO:0000259" key="6">
    <source>
        <dbReference type="Pfam" id="PF25989"/>
    </source>
</evidence>
<dbReference type="SUPFAM" id="SSF111369">
    <property type="entry name" value="HlyD-like secretion proteins"/>
    <property type="match status" value="1"/>
</dbReference>
<evidence type="ECO:0000256" key="1">
    <source>
        <dbReference type="ARBA" id="ARBA00009477"/>
    </source>
</evidence>
<feature type="coiled-coil region" evidence="2">
    <location>
        <begin position="128"/>
        <end position="193"/>
    </location>
</feature>
<dbReference type="GO" id="GO:1990281">
    <property type="term" value="C:efflux pump complex"/>
    <property type="evidence" value="ECO:0007669"/>
    <property type="project" value="TreeGrafter"/>
</dbReference>
<dbReference type="GO" id="GO:0015562">
    <property type="term" value="F:efflux transmembrane transporter activity"/>
    <property type="evidence" value="ECO:0007669"/>
    <property type="project" value="TreeGrafter"/>
</dbReference>
<dbReference type="AlphaFoldDB" id="A0A4R1QUI2"/>
<evidence type="ECO:0000313" key="7">
    <source>
        <dbReference type="EMBL" id="TCL56165.1"/>
    </source>
</evidence>
<dbReference type="PANTHER" id="PTHR30469">
    <property type="entry name" value="MULTIDRUG RESISTANCE PROTEIN MDTA"/>
    <property type="match status" value="1"/>
</dbReference>
<gene>
    <name evidence="7" type="ORF">EDC14_105116</name>
</gene>
<evidence type="ECO:0000259" key="5">
    <source>
        <dbReference type="Pfam" id="PF25954"/>
    </source>
</evidence>
<dbReference type="FunFam" id="2.40.30.170:FF:000010">
    <property type="entry name" value="Efflux RND transporter periplasmic adaptor subunit"/>
    <property type="match status" value="1"/>
</dbReference>
<evidence type="ECO:0000313" key="8">
    <source>
        <dbReference type="Proteomes" id="UP000295008"/>
    </source>
</evidence>
<dbReference type="Gene3D" id="1.10.287.470">
    <property type="entry name" value="Helix hairpin bin"/>
    <property type="match status" value="1"/>
</dbReference>
<dbReference type="EMBL" id="SLUN01000051">
    <property type="protein sequence ID" value="TCL56165.1"/>
    <property type="molecule type" value="Genomic_DNA"/>
</dbReference>
<dbReference type="Pfam" id="PF25989">
    <property type="entry name" value="YknX_C"/>
    <property type="match status" value="1"/>
</dbReference>
<dbReference type="NCBIfam" id="TIGR01730">
    <property type="entry name" value="RND_mfp"/>
    <property type="match status" value="1"/>
</dbReference>
<proteinExistence type="inferred from homology"/>
<dbReference type="InterPro" id="IPR058637">
    <property type="entry name" value="YknX-like_C"/>
</dbReference>
<organism evidence="7 8">
    <name type="scientific">Hydrogenispora ethanolica</name>
    <dbReference type="NCBI Taxonomy" id="1082276"/>
    <lineage>
        <taxon>Bacteria</taxon>
        <taxon>Bacillati</taxon>
        <taxon>Bacillota</taxon>
        <taxon>Hydrogenispora</taxon>
    </lineage>
</organism>
<dbReference type="Gene3D" id="2.40.50.100">
    <property type="match status" value="1"/>
</dbReference>
<feature type="domain" description="CusB-like beta-barrel" evidence="5">
    <location>
        <begin position="235"/>
        <end position="305"/>
    </location>
</feature>
<feature type="domain" description="YknX-like C-terminal permuted SH3-like" evidence="6">
    <location>
        <begin position="314"/>
        <end position="381"/>
    </location>
</feature>
<keyword evidence="8" id="KW-1185">Reference proteome</keyword>
<evidence type="ECO:0000256" key="2">
    <source>
        <dbReference type="SAM" id="Coils"/>
    </source>
</evidence>